<dbReference type="SUPFAM" id="SSF158837">
    <property type="entry name" value="AGR C 984p-like"/>
    <property type="match status" value="1"/>
</dbReference>
<evidence type="ECO:0000313" key="2">
    <source>
        <dbReference type="Proteomes" id="UP000665026"/>
    </source>
</evidence>
<organism evidence="1 2">
    <name type="scientific">Cognatishimia activa</name>
    <dbReference type="NCBI Taxonomy" id="1715691"/>
    <lineage>
        <taxon>Bacteria</taxon>
        <taxon>Pseudomonadati</taxon>
        <taxon>Pseudomonadota</taxon>
        <taxon>Alphaproteobacteria</taxon>
        <taxon>Rhodobacterales</taxon>
        <taxon>Paracoccaceae</taxon>
        <taxon>Cognatishimia</taxon>
    </lineage>
</organism>
<dbReference type="InterPro" id="IPR023157">
    <property type="entry name" value="AGR-C-984p-like_sf"/>
</dbReference>
<gene>
    <name evidence="1" type="ORF">HZ995_06775</name>
</gene>
<reference evidence="1" key="1">
    <citation type="submission" date="2020-07" db="EMBL/GenBank/DDBJ databases">
        <title>Genome sequences of bacteria associated with the marine, planktonic diatom Thalassiosira profunda strain ECT2AJA-044.</title>
        <authorList>
            <person name="Gargas C.B."/>
            <person name="Roberts W.R."/>
            <person name="Alverson A.J."/>
        </authorList>
    </citation>
    <scope>NUCLEOTIDE SEQUENCE</scope>
    <source>
        <strain evidence="1">ECT2AJA-044</strain>
    </source>
</reference>
<dbReference type="InterPro" id="IPR010626">
    <property type="entry name" value="DUF1217"/>
</dbReference>
<dbReference type="EMBL" id="CP060010">
    <property type="protein sequence ID" value="QTN37199.1"/>
    <property type="molecule type" value="Genomic_DNA"/>
</dbReference>
<dbReference type="Gene3D" id="1.10.3700.10">
    <property type="entry name" value="AGR C 984p-like"/>
    <property type="match status" value="1"/>
</dbReference>
<dbReference type="Proteomes" id="UP000665026">
    <property type="component" value="Chromosome"/>
</dbReference>
<dbReference type="Pfam" id="PF06748">
    <property type="entry name" value="DUF1217"/>
    <property type="match status" value="1"/>
</dbReference>
<dbReference type="RefSeq" id="WP_209357901.1">
    <property type="nucleotide sequence ID" value="NZ_CP060010.1"/>
</dbReference>
<protein>
    <submittedName>
        <fullName evidence="1">DUF1217 domain-containing protein</fullName>
    </submittedName>
</protein>
<accession>A0A975ES52</accession>
<sequence>MVISVSGLTSQAALNLIDRTRDTQMNTLRNEAQHNRAASVFRERIASITSPEDLVKDFEVYSFVMNAFDLEDQIFGRGMMRKILESDPSDDTALVNRLSDARFGEIHDALGFTLPGGGQVAPSRFGSTEWQDEIVDRYFNVQFQNQYNDQNETVGTVMEFRDKVDGFSSWYNILSDRTMTEFFQTALGMPSQLSSLDIDKQAEMLEKRFSLEKLQDPREVEALISRYMIIRDVNNPPAQATSAAIQILNNSSGQFVPFTLDIDAVNFSGSATLFR</sequence>
<dbReference type="KEGG" id="cact:HZ995_06775"/>
<dbReference type="AlphaFoldDB" id="A0A975ES52"/>
<proteinExistence type="predicted"/>
<name>A0A975ES52_9RHOB</name>
<evidence type="ECO:0000313" key="1">
    <source>
        <dbReference type="EMBL" id="QTN37199.1"/>
    </source>
</evidence>